<comment type="cofactor">
    <cofactor evidence="1 19">
        <name>Mg(2+)</name>
        <dbReference type="ChEBI" id="CHEBI:18420"/>
    </cofactor>
</comment>
<comment type="pathway">
    <text evidence="3 19">Cofactor biosynthesis; adenosylcobalamin biosynthesis; adenosylcobalamin from cob(II)yrinate a,c-diamide: step 7/7.</text>
</comment>
<dbReference type="RefSeq" id="WP_076173414.1">
    <property type="nucleotide sequence ID" value="NZ_MRTP01000008.1"/>
</dbReference>
<dbReference type="STRING" id="297318.BK138_24505"/>
<accession>A0A1R1EJI9</accession>
<evidence type="ECO:0000256" key="10">
    <source>
        <dbReference type="ARBA" id="ARBA00022692"/>
    </source>
</evidence>
<evidence type="ECO:0000313" key="20">
    <source>
        <dbReference type="EMBL" id="OMF51988.1"/>
    </source>
</evidence>
<evidence type="ECO:0000256" key="18">
    <source>
        <dbReference type="ARBA" id="ARBA00049504"/>
    </source>
</evidence>
<dbReference type="Proteomes" id="UP000187172">
    <property type="component" value="Unassembled WGS sequence"/>
</dbReference>
<feature type="transmembrane region" description="Helical" evidence="19">
    <location>
        <begin position="218"/>
        <end position="239"/>
    </location>
</feature>
<keyword evidence="12 19" id="KW-1133">Transmembrane helix</keyword>
<dbReference type="GO" id="GO:0008818">
    <property type="term" value="F:cobalamin 5'-phosphate synthase activity"/>
    <property type="evidence" value="ECO:0007669"/>
    <property type="project" value="UniProtKB-UniRule"/>
</dbReference>
<evidence type="ECO:0000256" key="15">
    <source>
        <dbReference type="ARBA" id="ARBA00032605"/>
    </source>
</evidence>
<organism evidence="20 21">
    <name type="scientific">Paenibacillus rhizosphaerae</name>
    <dbReference type="NCBI Taxonomy" id="297318"/>
    <lineage>
        <taxon>Bacteria</taxon>
        <taxon>Bacillati</taxon>
        <taxon>Bacillota</taxon>
        <taxon>Bacilli</taxon>
        <taxon>Bacillales</taxon>
        <taxon>Paenibacillaceae</taxon>
        <taxon>Paenibacillus</taxon>
    </lineage>
</organism>
<dbReference type="UniPathway" id="UPA00148">
    <property type="reaction ID" value="UER00238"/>
</dbReference>
<evidence type="ECO:0000256" key="9">
    <source>
        <dbReference type="ARBA" id="ARBA00022679"/>
    </source>
</evidence>
<reference evidence="20 21" key="1">
    <citation type="submission" date="2016-11" db="EMBL/GenBank/DDBJ databases">
        <title>Paenibacillus species isolates.</title>
        <authorList>
            <person name="Beno S.M."/>
        </authorList>
    </citation>
    <scope>NUCLEOTIDE SEQUENCE [LARGE SCALE GENOMIC DNA]</scope>
    <source>
        <strain evidence="20 21">FSL R5-0378</strain>
    </source>
</reference>
<dbReference type="Pfam" id="PF02654">
    <property type="entry name" value="CobS"/>
    <property type="match status" value="1"/>
</dbReference>
<comment type="catalytic activity">
    <reaction evidence="18 19">
        <text>alpha-ribazole 5'-phosphate + adenosylcob(III)inamide-GDP = adenosylcob(III)alamin 5'-phosphate + GMP + H(+)</text>
        <dbReference type="Rhea" id="RHEA:23560"/>
        <dbReference type="ChEBI" id="CHEBI:15378"/>
        <dbReference type="ChEBI" id="CHEBI:57918"/>
        <dbReference type="ChEBI" id="CHEBI:58115"/>
        <dbReference type="ChEBI" id="CHEBI:60487"/>
        <dbReference type="ChEBI" id="CHEBI:60493"/>
        <dbReference type="EC" id="2.7.8.26"/>
    </reaction>
</comment>
<dbReference type="GO" id="GO:0009236">
    <property type="term" value="P:cobalamin biosynthetic process"/>
    <property type="evidence" value="ECO:0007669"/>
    <property type="project" value="UniProtKB-UniRule"/>
</dbReference>
<dbReference type="GO" id="GO:0005886">
    <property type="term" value="C:plasma membrane"/>
    <property type="evidence" value="ECO:0007669"/>
    <property type="project" value="UniProtKB-SubCell"/>
</dbReference>
<evidence type="ECO:0000313" key="21">
    <source>
        <dbReference type="Proteomes" id="UP000187172"/>
    </source>
</evidence>
<comment type="function">
    <text evidence="14 19">Joins adenosylcobinamide-GDP and alpha-ribazole to generate adenosylcobalamin (Ado-cobalamin). Also synthesizes adenosylcobalamin 5'-phosphate from adenosylcobinamide-GDP and alpha-ribazole 5'-phosphate.</text>
</comment>
<evidence type="ECO:0000256" key="3">
    <source>
        <dbReference type="ARBA" id="ARBA00004663"/>
    </source>
</evidence>
<evidence type="ECO:0000256" key="14">
    <source>
        <dbReference type="ARBA" id="ARBA00025228"/>
    </source>
</evidence>
<evidence type="ECO:0000256" key="16">
    <source>
        <dbReference type="ARBA" id="ARBA00032853"/>
    </source>
</evidence>
<dbReference type="GO" id="GO:0051073">
    <property type="term" value="F:adenosylcobinamide-GDP ribazoletransferase activity"/>
    <property type="evidence" value="ECO:0007669"/>
    <property type="project" value="UniProtKB-UniRule"/>
</dbReference>
<evidence type="ECO:0000256" key="2">
    <source>
        <dbReference type="ARBA" id="ARBA00004651"/>
    </source>
</evidence>
<sequence length="277" mass="30342">MKMNVQAAAAAFQFLTRFPVKMTLDYTPELFRRSTRFYPLVGLAVGLTVWIGGAAASYLLPPLPAAVLMLILWVGLTGGLHLDGWMDTADGLLSYRSRERMLEIMKDSRVGAMGVMACVLLLLLKASLIYSLLLGGLPPLLLLLPPVWSRWFMVHAMASWPMARGKEGLAGSYFNGMTREQSMESFLLAAGLTLIAALLSPLLPYGPAGIWNYRGITWLHAGLAWLLLPLAAWAAGWWAGRRMNAKLGGLTGDTYGALNEGIETVLLLVLTILIYRF</sequence>
<comment type="catalytic activity">
    <reaction evidence="17 19">
        <text>alpha-ribazole + adenosylcob(III)inamide-GDP = adenosylcob(III)alamin + GMP + H(+)</text>
        <dbReference type="Rhea" id="RHEA:16049"/>
        <dbReference type="ChEBI" id="CHEBI:10329"/>
        <dbReference type="ChEBI" id="CHEBI:15378"/>
        <dbReference type="ChEBI" id="CHEBI:18408"/>
        <dbReference type="ChEBI" id="CHEBI:58115"/>
        <dbReference type="ChEBI" id="CHEBI:60487"/>
        <dbReference type="EC" id="2.7.8.26"/>
    </reaction>
</comment>
<gene>
    <name evidence="19" type="primary">cobS</name>
    <name evidence="20" type="ORF">BK138_24505</name>
</gene>
<dbReference type="EC" id="2.7.8.26" evidence="5 19"/>
<keyword evidence="7 19" id="KW-1003">Cell membrane</keyword>
<feature type="transmembrane region" description="Helical" evidence="19">
    <location>
        <begin position="66"/>
        <end position="89"/>
    </location>
</feature>
<proteinExistence type="inferred from homology"/>
<dbReference type="AlphaFoldDB" id="A0A1R1EJI9"/>
<evidence type="ECO:0000256" key="8">
    <source>
        <dbReference type="ARBA" id="ARBA00022573"/>
    </source>
</evidence>
<keyword evidence="10 19" id="KW-0812">Transmembrane</keyword>
<comment type="subcellular location">
    <subcellularLocation>
        <location evidence="2 19">Cell membrane</location>
        <topology evidence="2 19">Multi-pass membrane protein</topology>
    </subcellularLocation>
</comment>
<protein>
    <recommendedName>
        <fullName evidence="6 19">Adenosylcobinamide-GDP ribazoletransferase</fullName>
        <ecNumber evidence="5 19">2.7.8.26</ecNumber>
    </recommendedName>
    <alternativeName>
        <fullName evidence="16 19">Cobalamin synthase</fullName>
    </alternativeName>
    <alternativeName>
        <fullName evidence="15 19">Cobalamin-5'-phosphate synthase</fullName>
    </alternativeName>
</protein>
<dbReference type="InterPro" id="IPR003805">
    <property type="entry name" value="CobS"/>
</dbReference>
<feature type="transmembrane region" description="Helical" evidence="19">
    <location>
        <begin position="110"/>
        <end position="135"/>
    </location>
</feature>
<comment type="caution">
    <text evidence="20">The sequence shown here is derived from an EMBL/GenBank/DDBJ whole genome shotgun (WGS) entry which is preliminary data.</text>
</comment>
<keyword evidence="13 19" id="KW-0472">Membrane</keyword>
<comment type="similarity">
    <text evidence="4 19">Belongs to the CobS family.</text>
</comment>
<feature type="transmembrane region" description="Helical" evidence="19">
    <location>
        <begin position="37"/>
        <end position="60"/>
    </location>
</feature>
<dbReference type="PANTHER" id="PTHR34148:SF1">
    <property type="entry name" value="ADENOSYLCOBINAMIDE-GDP RIBAZOLETRANSFERASE"/>
    <property type="match status" value="1"/>
</dbReference>
<evidence type="ECO:0000256" key="11">
    <source>
        <dbReference type="ARBA" id="ARBA00022842"/>
    </source>
</evidence>
<evidence type="ECO:0000256" key="17">
    <source>
        <dbReference type="ARBA" id="ARBA00048623"/>
    </source>
</evidence>
<keyword evidence="9 19" id="KW-0808">Transferase</keyword>
<dbReference type="NCBIfam" id="TIGR00317">
    <property type="entry name" value="cobS"/>
    <property type="match status" value="1"/>
</dbReference>
<dbReference type="EMBL" id="MRTP01000008">
    <property type="protein sequence ID" value="OMF51988.1"/>
    <property type="molecule type" value="Genomic_DNA"/>
</dbReference>
<evidence type="ECO:0000256" key="6">
    <source>
        <dbReference type="ARBA" id="ARBA00015850"/>
    </source>
</evidence>
<evidence type="ECO:0000256" key="12">
    <source>
        <dbReference type="ARBA" id="ARBA00022989"/>
    </source>
</evidence>
<evidence type="ECO:0000256" key="7">
    <source>
        <dbReference type="ARBA" id="ARBA00022475"/>
    </source>
</evidence>
<name>A0A1R1EJI9_9BACL</name>
<evidence type="ECO:0000256" key="19">
    <source>
        <dbReference type="HAMAP-Rule" id="MF_00719"/>
    </source>
</evidence>
<evidence type="ECO:0000256" key="13">
    <source>
        <dbReference type="ARBA" id="ARBA00023136"/>
    </source>
</evidence>
<keyword evidence="21" id="KW-1185">Reference proteome</keyword>
<keyword evidence="8 19" id="KW-0169">Cobalamin biosynthesis</keyword>
<dbReference type="HAMAP" id="MF_00719">
    <property type="entry name" value="CobS"/>
    <property type="match status" value="1"/>
</dbReference>
<keyword evidence="11 19" id="KW-0460">Magnesium</keyword>
<dbReference type="PANTHER" id="PTHR34148">
    <property type="entry name" value="ADENOSYLCOBINAMIDE-GDP RIBAZOLETRANSFERASE"/>
    <property type="match status" value="1"/>
</dbReference>
<evidence type="ECO:0000256" key="5">
    <source>
        <dbReference type="ARBA" id="ARBA00013200"/>
    </source>
</evidence>
<evidence type="ECO:0000256" key="1">
    <source>
        <dbReference type="ARBA" id="ARBA00001946"/>
    </source>
</evidence>
<evidence type="ECO:0000256" key="4">
    <source>
        <dbReference type="ARBA" id="ARBA00010561"/>
    </source>
</evidence>
<feature type="transmembrane region" description="Helical" evidence="19">
    <location>
        <begin position="186"/>
        <end position="206"/>
    </location>
</feature>